<organism evidence="3 4">
    <name type="scientific">Halomicrobium zhouii</name>
    <dbReference type="NCBI Taxonomy" id="767519"/>
    <lineage>
        <taxon>Archaea</taxon>
        <taxon>Methanobacteriati</taxon>
        <taxon>Methanobacteriota</taxon>
        <taxon>Stenosarchaea group</taxon>
        <taxon>Halobacteria</taxon>
        <taxon>Halobacteriales</taxon>
        <taxon>Haloarculaceae</taxon>
        <taxon>Halomicrobium</taxon>
    </lineage>
</organism>
<gene>
    <name evidence="3" type="ORF">SAMN05216559_1280</name>
</gene>
<reference evidence="3 4" key="1">
    <citation type="submission" date="2016-10" db="EMBL/GenBank/DDBJ databases">
        <authorList>
            <person name="de Groot N.N."/>
        </authorList>
    </citation>
    <scope>NUCLEOTIDE SEQUENCE [LARGE SCALE GENOMIC DNA]</scope>
    <source>
        <strain evidence="3 4">CGMCC 1.10457</strain>
    </source>
</reference>
<keyword evidence="4" id="KW-1185">Reference proteome</keyword>
<dbReference type="InterPro" id="IPR052535">
    <property type="entry name" value="Bacilysin_H2HPP_isomerase"/>
</dbReference>
<evidence type="ECO:0000259" key="2">
    <source>
        <dbReference type="Pfam" id="PF07883"/>
    </source>
</evidence>
<feature type="compositionally biased region" description="Basic and acidic residues" evidence="1">
    <location>
        <begin position="82"/>
        <end position="91"/>
    </location>
</feature>
<dbReference type="InterPro" id="IPR011051">
    <property type="entry name" value="RmlC_Cupin_sf"/>
</dbReference>
<dbReference type="CDD" id="cd02238">
    <property type="entry name" value="cupin_KdgF"/>
    <property type="match status" value="1"/>
</dbReference>
<dbReference type="AlphaFoldDB" id="A0A1I6KQ56"/>
<dbReference type="OrthoDB" id="114121at2157"/>
<dbReference type="RefSeq" id="WP_089814950.1">
    <property type="nucleotide sequence ID" value="NZ_FOZK01000001.1"/>
</dbReference>
<accession>A0A1I6KQ56</accession>
<name>A0A1I6KQ56_9EURY</name>
<protein>
    <submittedName>
        <fullName evidence="3">Cupin domain protein</fullName>
    </submittedName>
</protein>
<dbReference type="EMBL" id="FOZK01000001">
    <property type="protein sequence ID" value="SFR93363.1"/>
    <property type="molecule type" value="Genomic_DNA"/>
</dbReference>
<dbReference type="PANTHER" id="PTHR40112:SF1">
    <property type="entry name" value="H2HPP ISOMERASE"/>
    <property type="match status" value="1"/>
</dbReference>
<dbReference type="InterPro" id="IPR013096">
    <property type="entry name" value="Cupin_2"/>
</dbReference>
<sequence>MEEVPHASRETVEAVEGVHLTQLAVGEQMSVQHFHFEPGASVPEHSHPHEQVGFVASGTLTFTVDGEEYVVGSGDSYTIPGDEAHAARNEGEEPVSGIDVFSPPRANPDWRD</sequence>
<dbReference type="PANTHER" id="PTHR40112">
    <property type="entry name" value="H2HPP ISOMERASE"/>
    <property type="match status" value="1"/>
</dbReference>
<dbReference type="STRING" id="767519.SAMN05216559_1280"/>
<dbReference type="Proteomes" id="UP000199062">
    <property type="component" value="Unassembled WGS sequence"/>
</dbReference>
<dbReference type="InterPro" id="IPR014710">
    <property type="entry name" value="RmlC-like_jellyroll"/>
</dbReference>
<feature type="domain" description="Cupin type-2" evidence="2">
    <location>
        <begin position="33"/>
        <end position="101"/>
    </location>
</feature>
<evidence type="ECO:0000313" key="3">
    <source>
        <dbReference type="EMBL" id="SFR93363.1"/>
    </source>
</evidence>
<dbReference type="Pfam" id="PF07883">
    <property type="entry name" value="Cupin_2"/>
    <property type="match status" value="1"/>
</dbReference>
<dbReference type="Gene3D" id="2.60.120.10">
    <property type="entry name" value="Jelly Rolls"/>
    <property type="match status" value="1"/>
</dbReference>
<dbReference type="SUPFAM" id="SSF51182">
    <property type="entry name" value="RmlC-like cupins"/>
    <property type="match status" value="1"/>
</dbReference>
<evidence type="ECO:0000256" key="1">
    <source>
        <dbReference type="SAM" id="MobiDB-lite"/>
    </source>
</evidence>
<feature type="region of interest" description="Disordered" evidence="1">
    <location>
        <begin position="74"/>
        <end position="112"/>
    </location>
</feature>
<proteinExistence type="predicted"/>
<evidence type="ECO:0000313" key="4">
    <source>
        <dbReference type="Proteomes" id="UP000199062"/>
    </source>
</evidence>